<dbReference type="EMBL" id="BQFW01000001">
    <property type="protein sequence ID" value="GJJ68200.1"/>
    <property type="molecule type" value="Genomic_DNA"/>
</dbReference>
<dbReference type="Proteomes" id="UP000827284">
    <property type="component" value="Unassembled WGS sequence"/>
</dbReference>
<dbReference type="SUPFAM" id="SSF55729">
    <property type="entry name" value="Acyl-CoA N-acyltransferases (Nat)"/>
    <property type="match status" value="1"/>
</dbReference>
<dbReference type="Gene3D" id="3.40.630.30">
    <property type="match status" value="1"/>
</dbReference>
<evidence type="ECO:0000313" key="2">
    <source>
        <dbReference type="EMBL" id="GJJ68200.1"/>
    </source>
</evidence>
<keyword evidence="3" id="KW-1185">Reference proteome</keyword>
<dbReference type="OrthoDB" id="4216009at2759"/>
<dbReference type="InterPro" id="IPR016181">
    <property type="entry name" value="Acyl_CoA_acyltransferase"/>
</dbReference>
<dbReference type="AlphaFoldDB" id="A0A9P3LS30"/>
<sequence length="169" mass="18797">MDLPSRRSKVSIRNITVDNWEQVAALIVNKDQENIASSNLHSLCEHQFHSPDSFVWAIYADSNPVGFIRLQSSSPSSPAPECPVDDNGEEKGCYRLLNFMIDWRSQGLGFGTHALKALQQELVSGHGCRSIQILTATFAAVRKDDSPAEFFESLGFVMDKAADRLVWTP</sequence>
<proteinExistence type="predicted"/>
<feature type="domain" description="N-acetyltransferase" evidence="1">
    <location>
        <begin position="10"/>
        <end position="169"/>
    </location>
</feature>
<comment type="caution">
    <text evidence="2">The sequence shown here is derived from an EMBL/GenBank/DDBJ whole genome shotgun (WGS) entry which is preliminary data.</text>
</comment>
<organism evidence="2 3">
    <name type="scientific">Entomortierella parvispora</name>
    <dbReference type="NCBI Taxonomy" id="205924"/>
    <lineage>
        <taxon>Eukaryota</taxon>
        <taxon>Fungi</taxon>
        <taxon>Fungi incertae sedis</taxon>
        <taxon>Mucoromycota</taxon>
        <taxon>Mortierellomycotina</taxon>
        <taxon>Mortierellomycetes</taxon>
        <taxon>Mortierellales</taxon>
        <taxon>Mortierellaceae</taxon>
        <taxon>Entomortierella</taxon>
    </lineage>
</organism>
<dbReference type="GO" id="GO:0016747">
    <property type="term" value="F:acyltransferase activity, transferring groups other than amino-acyl groups"/>
    <property type="evidence" value="ECO:0007669"/>
    <property type="project" value="InterPro"/>
</dbReference>
<dbReference type="InterPro" id="IPR000182">
    <property type="entry name" value="GNAT_dom"/>
</dbReference>
<accession>A0A9P3LS30</accession>
<gene>
    <name evidence="2" type="ORF">EMPS_00546</name>
</gene>
<evidence type="ECO:0000313" key="3">
    <source>
        <dbReference type="Proteomes" id="UP000827284"/>
    </source>
</evidence>
<reference evidence="2" key="2">
    <citation type="journal article" date="2022" name="Microbiol. Resour. Announc.">
        <title>Whole-Genome Sequence of Entomortierella parvispora E1425, a Mucoromycotan Fungus Associated with Burkholderiaceae-Related Endosymbiotic Bacteria.</title>
        <authorList>
            <person name="Herlambang A."/>
            <person name="Guo Y."/>
            <person name="Takashima Y."/>
            <person name="Narisawa K."/>
            <person name="Ohta H."/>
            <person name="Nishizawa T."/>
        </authorList>
    </citation>
    <scope>NUCLEOTIDE SEQUENCE</scope>
    <source>
        <strain evidence="2">E1425</strain>
    </source>
</reference>
<name>A0A9P3LS30_9FUNG</name>
<protein>
    <recommendedName>
        <fullName evidence="1">N-acetyltransferase domain-containing protein</fullName>
    </recommendedName>
</protein>
<reference evidence="2" key="1">
    <citation type="submission" date="2021-11" db="EMBL/GenBank/DDBJ databases">
        <authorList>
            <person name="Herlambang A."/>
            <person name="Guo Y."/>
            <person name="Takashima Y."/>
            <person name="Nishizawa T."/>
        </authorList>
    </citation>
    <scope>NUCLEOTIDE SEQUENCE</scope>
    <source>
        <strain evidence="2">E1425</strain>
    </source>
</reference>
<dbReference type="Pfam" id="PF00583">
    <property type="entry name" value="Acetyltransf_1"/>
    <property type="match status" value="1"/>
</dbReference>
<evidence type="ECO:0000259" key="1">
    <source>
        <dbReference type="PROSITE" id="PS51186"/>
    </source>
</evidence>
<dbReference type="PROSITE" id="PS51186">
    <property type="entry name" value="GNAT"/>
    <property type="match status" value="1"/>
</dbReference>